<dbReference type="eggNOG" id="KOG4573">
    <property type="taxonomic scope" value="Eukaryota"/>
</dbReference>
<feature type="compositionally biased region" description="Polar residues" evidence="5">
    <location>
        <begin position="556"/>
        <end position="569"/>
    </location>
</feature>
<evidence type="ECO:0000256" key="2">
    <source>
        <dbReference type="ARBA" id="ARBA00013801"/>
    </source>
</evidence>
<dbReference type="Pfam" id="PF10033">
    <property type="entry name" value="ATG13"/>
    <property type="match status" value="1"/>
</dbReference>
<dbReference type="PANTHER" id="PTHR13430:SF4">
    <property type="entry name" value="AUTOPHAGY-RELATED PROTEIN 13"/>
    <property type="match status" value="1"/>
</dbReference>
<evidence type="ECO:0000256" key="3">
    <source>
        <dbReference type="ARBA" id="ARBA00023006"/>
    </source>
</evidence>
<dbReference type="Proteomes" id="UP000030151">
    <property type="component" value="Unassembled WGS sequence"/>
</dbReference>
<dbReference type="GO" id="GO:0000423">
    <property type="term" value="P:mitophagy"/>
    <property type="evidence" value="ECO:0007669"/>
    <property type="project" value="TreeGrafter"/>
</dbReference>
<comment type="caution">
    <text evidence="7">The sequence shown here is derived from an EMBL/GenBank/DDBJ whole genome shotgun (WGS) entry which is preliminary data.</text>
</comment>
<dbReference type="GO" id="GO:0005829">
    <property type="term" value="C:cytosol"/>
    <property type="evidence" value="ECO:0007669"/>
    <property type="project" value="TreeGrafter"/>
</dbReference>
<keyword evidence="3 4" id="KW-0072">Autophagy</keyword>
<organism evidence="7 8">
    <name type="scientific">Metarhizium robertsii</name>
    <dbReference type="NCBI Taxonomy" id="568076"/>
    <lineage>
        <taxon>Eukaryota</taxon>
        <taxon>Fungi</taxon>
        <taxon>Dikarya</taxon>
        <taxon>Ascomycota</taxon>
        <taxon>Pezizomycotina</taxon>
        <taxon>Sordariomycetes</taxon>
        <taxon>Hypocreomycetidae</taxon>
        <taxon>Hypocreales</taxon>
        <taxon>Clavicipitaceae</taxon>
        <taxon>Metarhizium</taxon>
    </lineage>
</organism>
<feature type="compositionally biased region" description="Basic and acidic residues" evidence="5">
    <location>
        <begin position="717"/>
        <end position="730"/>
    </location>
</feature>
<dbReference type="InterPro" id="IPR036570">
    <property type="entry name" value="HORMA_dom_sf"/>
</dbReference>
<dbReference type="PANTHER" id="PTHR13430">
    <property type="match status" value="1"/>
</dbReference>
<dbReference type="HOGENOM" id="CLU_007151_1_0_1"/>
<feature type="compositionally biased region" description="Low complexity" evidence="5">
    <location>
        <begin position="13"/>
        <end position="29"/>
    </location>
</feature>
<dbReference type="GO" id="GO:0000407">
    <property type="term" value="C:phagophore assembly site"/>
    <property type="evidence" value="ECO:0007669"/>
    <property type="project" value="TreeGrafter"/>
</dbReference>
<dbReference type="GO" id="GO:1990316">
    <property type="term" value="C:Atg1/ULK1 kinase complex"/>
    <property type="evidence" value="ECO:0007669"/>
    <property type="project" value="InterPro"/>
</dbReference>
<feature type="region of interest" description="Disordered" evidence="5">
    <location>
        <begin position="394"/>
        <end position="586"/>
    </location>
</feature>
<dbReference type="Gene3D" id="3.30.900.10">
    <property type="entry name" value="HORMA domain"/>
    <property type="match status" value="1"/>
</dbReference>
<dbReference type="OrthoDB" id="70161at2759"/>
<dbReference type="InterPro" id="IPR040182">
    <property type="entry name" value="ATG13"/>
</dbReference>
<evidence type="ECO:0000313" key="8">
    <source>
        <dbReference type="Proteomes" id="UP000030151"/>
    </source>
</evidence>
<feature type="compositionally biased region" description="Polar residues" evidence="5">
    <location>
        <begin position="444"/>
        <end position="455"/>
    </location>
</feature>
<dbReference type="Gene3D" id="6.10.140.1900">
    <property type="match status" value="1"/>
</dbReference>
<dbReference type="GO" id="GO:0034727">
    <property type="term" value="P:piecemeal microautophagy of the nucleus"/>
    <property type="evidence" value="ECO:0007669"/>
    <property type="project" value="TreeGrafter"/>
</dbReference>
<feature type="region of interest" description="Disordered" evidence="5">
    <location>
        <begin position="641"/>
        <end position="736"/>
    </location>
</feature>
<proteinExistence type="inferred from homology"/>
<feature type="region of interest" description="Disordered" evidence="5">
    <location>
        <begin position="1"/>
        <end position="70"/>
    </location>
</feature>
<sequence length="944" mass="101482">MHQQARPPPRPSVSPASSPQINQINQISQTRPNTARDAAQISRQRAGSNVSGRDAMASPAVENNPAMGPPADSIKKLDQIVQNFFNKAAVLILESRMKVKPTRNANGQRKTNKWFQIETDEIDDFRDELKTWKTCGSLDHRPPPLIIEIFLDTSSLKESQSLVILDDDGKRWDVMEQLNSSESSSGSYHTAPTSRNAEVVLERWRIDLKTTGTLLTDDFGPILPTIYKKAIVFFRSLFITTKLLPAWKFASQSPAKTSHPALTPRCRIRTSEPGKLATGLLKHPIDGRREPVTEYVFGDLEVPVGRLSTAVTYRNYCGFRIDDSESLLSSRFMGADENLFKPSVTQRTDRAHGRVAEVGSLRDHRRGTALSDLHQTYGSLSTFHGDGPLGTSPLSALRSIKVPGSDTSSPPASLPRGAGTEVAPSSLPISGRISTPRAMASRPGESSSRRTSISFQPFKAGSLSGSPVPRQPEPESPSSAHSQSRPVNFPISSQPRNRSSLTAGMPASLRGGPPSTSVETPTVGSPRPASTGRYSSSFTHRRGRMSIGRAGDDEQNSSGRQSLASSVAQPGSGLLAETGGTSSGSLHAEEDAISDFLKALDSRKTLKSFEPTKRGESATNRTVAQLSKFHLMRDSNNALTESMTSSMQMQRSSSSSSRQLTSVPGMVAPASMSASSSPGKPVSPHTPHTPAIPSRLSENSIIDYTATGRITSRGGRRRQEPAVPEPRRESTITQEGTTAIDIPLSPRLGSYQRRSSSAAQQTRAVIEDDDTELAFAGGNRSISLGADDREPPTLSILLGRQLQMEDEATGGEGITGSLRPTADVQPSDASAPDAMQRGSNEDNLPDGLIPSSVQSGSLFPRRRYAGMGAASKATPPQSSRGSFTGSLSRLARADDESVGEEPLVFDLSEMDAQGRRSLEEGRGGGNPSNERGAFEPRGTTRRGW</sequence>
<feature type="compositionally biased region" description="Low complexity" evidence="5">
    <location>
        <begin position="642"/>
        <end position="683"/>
    </location>
</feature>
<feature type="compositionally biased region" description="Polar residues" evidence="5">
    <location>
        <begin position="41"/>
        <end position="51"/>
    </location>
</feature>
<dbReference type="GO" id="GO:0034497">
    <property type="term" value="P:protein localization to phagophore assembly site"/>
    <property type="evidence" value="ECO:0007669"/>
    <property type="project" value="TreeGrafter"/>
</dbReference>
<name>A0A0A1V8M4_9HYPO</name>
<evidence type="ECO:0000256" key="4">
    <source>
        <dbReference type="RuleBase" id="RU361214"/>
    </source>
</evidence>
<protein>
    <recommendedName>
        <fullName evidence="2 4">Autophagy-related protein 13</fullName>
    </recommendedName>
</protein>
<feature type="compositionally biased region" description="Pro residues" evidence="5">
    <location>
        <begin position="1"/>
        <end position="12"/>
    </location>
</feature>
<feature type="domain" description="Autophagy-related protein 13 N-terminal" evidence="6">
    <location>
        <begin position="81"/>
        <end position="319"/>
    </location>
</feature>
<accession>A0A0A1V8M4</accession>
<reference evidence="7 8" key="1">
    <citation type="submission" date="2014-02" db="EMBL/GenBank/DDBJ databases">
        <title>The genome sequence of the entomopathogenic fungus Metarhizium robertsii ARSEF 2575.</title>
        <authorList>
            <person name="Giuliano Garisto Donzelli B."/>
            <person name="Roe B.A."/>
            <person name="Macmil S.L."/>
            <person name="Krasnoff S.B."/>
            <person name="Gibson D.M."/>
        </authorList>
    </citation>
    <scope>NUCLEOTIDE SEQUENCE [LARGE SCALE GENOMIC DNA]</scope>
    <source>
        <strain evidence="7 8">ARSEF 2575</strain>
    </source>
</reference>
<feature type="compositionally biased region" description="Basic and acidic residues" evidence="5">
    <location>
        <begin position="912"/>
        <end position="922"/>
    </location>
</feature>
<comment type="similarity">
    <text evidence="1 4">Belongs to the ATG13 family. Fungi subfamily.</text>
</comment>
<evidence type="ECO:0000313" key="7">
    <source>
        <dbReference type="EMBL" id="EXV05913.1"/>
    </source>
</evidence>
<feature type="compositionally biased region" description="Polar residues" evidence="5">
    <location>
        <begin position="874"/>
        <end position="887"/>
    </location>
</feature>
<feature type="compositionally biased region" description="Polar residues" evidence="5">
    <location>
        <begin position="514"/>
        <end position="523"/>
    </location>
</feature>
<feature type="compositionally biased region" description="Polar residues" evidence="5">
    <location>
        <begin position="476"/>
        <end position="502"/>
    </location>
</feature>
<dbReference type="EMBL" id="JELW01000001">
    <property type="protein sequence ID" value="EXV05913.1"/>
    <property type="molecule type" value="Genomic_DNA"/>
</dbReference>
<dbReference type="InterPro" id="IPR018731">
    <property type="entry name" value="Atg13_N"/>
</dbReference>
<dbReference type="AlphaFoldDB" id="A0A0A1V8M4"/>
<evidence type="ECO:0000256" key="1">
    <source>
        <dbReference type="ARBA" id="ARBA00005246"/>
    </source>
</evidence>
<gene>
    <name evidence="7" type="ORF">X797_000630</name>
</gene>
<feature type="region of interest" description="Disordered" evidence="5">
    <location>
        <begin position="809"/>
        <end position="944"/>
    </location>
</feature>
<evidence type="ECO:0000256" key="5">
    <source>
        <dbReference type="SAM" id="MobiDB-lite"/>
    </source>
</evidence>
<evidence type="ECO:0000259" key="6">
    <source>
        <dbReference type="Pfam" id="PF10033"/>
    </source>
</evidence>